<protein>
    <submittedName>
        <fullName evidence="7">D-amino-acid dehydrogenase</fullName>
    </submittedName>
</protein>
<dbReference type="STRING" id="2017.SAMN05444320_11914"/>
<dbReference type="Gene3D" id="3.50.50.60">
    <property type="entry name" value="FAD/NAD(P)-binding domain"/>
    <property type="match status" value="1"/>
</dbReference>
<proteinExistence type="inferred from homology"/>
<name>A0A1M5PNL2_STRHI</name>
<dbReference type="PRINTS" id="PR00411">
    <property type="entry name" value="PNDRDTASEI"/>
</dbReference>
<dbReference type="Pfam" id="PF01266">
    <property type="entry name" value="DAO"/>
    <property type="match status" value="1"/>
</dbReference>
<dbReference type="OrthoDB" id="9806257at2"/>
<dbReference type="SUPFAM" id="SSF54373">
    <property type="entry name" value="FAD-linked reductases, C-terminal domain"/>
    <property type="match status" value="1"/>
</dbReference>
<evidence type="ECO:0000256" key="3">
    <source>
        <dbReference type="ARBA" id="ARBA00022630"/>
    </source>
</evidence>
<feature type="region of interest" description="Disordered" evidence="5">
    <location>
        <begin position="358"/>
        <end position="378"/>
    </location>
</feature>
<organism evidence="7 8">
    <name type="scientific">Streptoalloteichus hindustanus</name>
    <dbReference type="NCBI Taxonomy" id="2017"/>
    <lineage>
        <taxon>Bacteria</taxon>
        <taxon>Bacillati</taxon>
        <taxon>Actinomycetota</taxon>
        <taxon>Actinomycetes</taxon>
        <taxon>Pseudonocardiales</taxon>
        <taxon>Pseudonocardiaceae</taxon>
        <taxon>Streptoalloteichus</taxon>
    </lineage>
</organism>
<keyword evidence="8" id="KW-1185">Reference proteome</keyword>
<feature type="domain" description="FAD dependent oxidoreductase" evidence="6">
    <location>
        <begin position="2"/>
        <end position="352"/>
    </location>
</feature>
<dbReference type="GO" id="GO:0016491">
    <property type="term" value="F:oxidoreductase activity"/>
    <property type="evidence" value="ECO:0007669"/>
    <property type="project" value="UniProtKB-KW"/>
</dbReference>
<evidence type="ECO:0000256" key="2">
    <source>
        <dbReference type="ARBA" id="ARBA00009410"/>
    </source>
</evidence>
<dbReference type="EMBL" id="FQVN01000019">
    <property type="protein sequence ID" value="SHH03382.1"/>
    <property type="molecule type" value="Genomic_DNA"/>
</dbReference>
<dbReference type="PANTHER" id="PTHR13847">
    <property type="entry name" value="SARCOSINE DEHYDROGENASE-RELATED"/>
    <property type="match status" value="1"/>
</dbReference>
<feature type="compositionally biased region" description="Basic and acidic residues" evidence="5">
    <location>
        <begin position="358"/>
        <end position="369"/>
    </location>
</feature>
<dbReference type="InterPro" id="IPR036188">
    <property type="entry name" value="FAD/NAD-bd_sf"/>
</dbReference>
<gene>
    <name evidence="7" type="ORF">SAMN05444320_11914</name>
</gene>
<accession>A0A1M5PNL2</accession>
<evidence type="ECO:0000259" key="6">
    <source>
        <dbReference type="Pfam" id="PF01266"/>
    </source>
</evidence>
<reference evidence="7 8" key="1">
    <citation type="submission" date="2016-11" db="EMBL/GenBank/DDBJ databases">
        <authorList>
            <person name="Jaros S."/>
            <person name="Januszkiewicz K."/>
            <person name="Wedrychowicz H."/>
        </authorList>
    </citation>
    <scope>NUCLEOTIDE SEQUENCE [LARGE SCALE GENOMIC DNA]</scope>
    <source>
        <strain evidence="7 8">DSM 44523</strain>
    </source>
</reference>
<dbReference type="Gene3D" id="3.30.9.10">
    <property type="entry name" value="D-Amino Acid Oxidase, subunit A, domain 2"/>
    <property type="match status" value="1"/>
</dbReference>
<dbReference type="AlphaFoldDB" id="A0A1M5PNL2"/>
<keyword evidence="4" id="KW-0560">Oxidoreductase</keyword>
<dbReference type="GO" id="GO:0005737">
    <property type="term" value="C:cytoplasm"/>
    <property type="evidence" value="ECO:0007669"/>
    <property type="project" value="TreeGrafter"/>
</dbReference>
<evidence type="ECO:0000313" key="8">
    <source>
        <dbReference type="Proteomes" id="UP000184501"/>
    </source>
</evidence>
<keyword evidence="3" id="KW-0285">Flavoprotein</keyword>
<dbReference type="SUPFAM" id="SSF51905">
    <property type="entry name" value="FAD/NAD(P)-binding domain"/>
    <property type="match status" value="1"/>
</dbReference>
<sequence length="378" mass="38764">MRVIVVGAGVVGASAAYHLAIEGADVLVVDRADAGQASAVGAGVVFPWPVGEPHAATRALWLAAAEHYPLLLAALGEVGGVAETGYAQVGGLRISEDVGALRRARDELTRLRDRERWALGEVDLLEPGEPARVFPGLSSELAGVRVSAAGRVDGRILRDALLSAAERHGARRRSGSARLTTAGGRVTGVEIAGQVLGAHAVVVAAGAWSAELCRPLGVDLPVYPMRGQLAHLHLPGAVTDQVPVTMTFGDHCLVGFPGSRIVVGATREPNAGFDHRMTAGGLRHVLDGALAVAPALAEATVGELRVGFRPASRDDRPVLGTVPAHPGLVVATGLGANGLTLGPFVGAVAAELALDRRPSPDLADFRPDRAAAPSGPAR</sequence>
<dbReference type="Proteomes" id="UP000184501">
    <property type="component" value="Unassembled WGS sequence"/>
</dbReference>
<evidence type="ECO:0000256" key="4">
    <source>
        <dbReference type="ARBA" id="ARBA00023002"/>
    </source>
</evidence>
<evidence type="ECO:0000256" key="1">
    <source>
        <dbReference type="ARBA" id="ARBA00001974"/>
    </source>
</evidence>
<dbReference type="RefSeq" id="WP_073489958.1">
    <property type="nucleotide sequence ID" value="NZ_FQVN01000019.1"/>
</dbReference>
<dbReference type="PANTHER" id="PTHR13847:SF286">
    <property type="entry name" value="D-AMINO ACID DEHYDROGENASE"/>
    <property type="match status" value="1"/>
</dbReference>
<evidence type="ECO:0000256" key="5">
    <source>
        <dbReference type="SAM" id="MobiDB-lite"/>
    </source>
</evidence>
<comment type="similarity">
    <text evidence="2">Belongs to the DadA oxidoreductase family.</text>
</comment>
<comment type="cofactor">
    <cofactor evidence="1">
        <name>FAD</name>
        <dbReference type="ChEBI" id="CHEBI:57692"/>
    </cofactor>
</comment>
<dbReference type="InterPro" id="IPR006076">
    <property type="entry name" value="FAD-dep_OxRdtase"/>
</dbReference>
<evidence type="ECO:0000313" key="7">
    <source>
        <dbReference type="EMBL" id="SHH03382.1"/>
    </source>
</evidence>